<keyword evidence="3" id="KW-1185">Reference proteome</keyword>
<dbReference type="PANTHER" id="PTHR21301:SF11">
    <property type="entry name" value="GIY-YIG DOMAIN-CONTAINING PROTEIN"/>
    <property type="match status" value="1"/>
</dbReference>
<feature type="domain" description="Helix-turn-helix" evidence="1">
    <location>
        <begin position="67"/>
        <end position="113"/>
    </location>
</feature>
<gene>
    <name evidence="2" type="ORF">NP493_2408g00001</name>
</gene>
<reference evidence="2" key="1">
    <citation type="journal article" date="2023" name="Mol. Biol. Evol.">
        <title>Third-Generation Sequencing Reveals the Adaptive Role of the Epigenome in Three Deep-Sea Polychaetes.</title>
        <authorList>
            <person name="Perez M."/>
            <person name="Aroh O."/>
            <person name="Sun Y."/>
            <person name="Lan Y."/>
            <person name="Juniper S.K."/>
            <person name="Young C.R."/>
            <person name="Angers B."/>
            <person name="Qian P.Y."/>
        </authorList>
    </citation>
    <scope>NUCLEOTIDE SEQUENCE</scope>
    <source>
        <strain evidence="2">R07B-5</strain>
    </source>
</reference>
<evidence type="ECO:0000259" key="1">
    <source>
        <dbReference type="Pfam" id="PF26215"/>
    </source>
</evidence>
<dbReference type="InterPro" id="IPR058912">
    <property type="entry name" value="HTH_animal"/>
</dbReference>
<dbReference type="EMBL" id="JAODUO010002407">
    <property type="protein sequence ID" value="KAK2152772.1"/>
    <property type="molecule type" value="Genomic_DNA"/>
</dbReference>
<dbReference type="Pfam" id="PF26215">
    <property type="entry name" value="HTH_animal"/>
    <property type="match status" value="1"/>
</dbReference>
<protein>
    <recommendedName>
        <fullName evidence="1">Helix-turn-helix domain-containing protein</fullName>
    </recommendedName>
</protein>
<dbReference type="Proteomes" id="UP001209878">
    <property type="component" value="Unassembled WGS sequence"/>
</dbReference>
<accession>A0AAD9JGM5</accession>
<name>A0AAD9JGM5_RIDPI</name>
<evidence type="ECO:0000313" key="2">
    <source>
        <dbReference type="EMBL" id="KAK2152772.1"/>
    </source>
</evidence>
<organism evidence="2 3">
    <name type="scientific">Ridgeia piscesae</name>
    <name type="common">Tubeworm</name>
    <dbReference type="NCBI Taxonomy" id="27915"/>
    <lineage>
        <taxon>Eukaryota</taxon>
        <taxon>Metazoa</taxon>
        <taxon>Spiralia</taxon>
        <taxon>Lophotrochozoa</taxon>
        <taxon>Annelida</taxon>
        <taxon>Polychaeta</taxon>
        <taxon>Sedentaria</taxon>
        <taxon>Canalipalpata</taxon>
        <taxon>Sabellida</taxon>
        <taxon>Siboglinidae</taxon>
        <taxon>Ridgeia</taxon>
    </lineage>
</organism>
<comment type="caution">
    <text evidence="2">The sequence shown here is derived from an EMBL/GenBank/DDBJ whole genome shotgun (WGS) entry which is preliminary data.</text>
</comment>
<dbReference type="AlphaFoldDB" id="A0AAD9JGM5"/>
<sequence length="168" mass="20046">MDDTFTVLHEYDVEEFTEHINSIYPHIKFTIKPEKDSKFPFMDLCTHILDDGSMKITIYMKPTHTDQYLNFKSHHPLTHKRSVVRTLTYREQQYFTTAEDRKSQLAHVHNAMRAQSGRLHLHHPVQKDHLARTTTHKDLCWDYHTWQDYQNSLAGLISHITYTYTTSR</sequence>
<proteinExistence type="predicted"/>
<evidence type="ECO:0000313" key="3">
    <source>
        <dbReference type="Proteomes" id="UP001209878"/>
    </source>
</evidence>
<dbReference type="PANTHER" id="PTHR21301">
    <property type="entry name" value="REVERSE TRANSCRIPTASE"/>
    <property type="match status" value="1"/>
</dbReference>